<reference evidence="2" key="1">
    <citation type="journal article" date="2014" name="Int. J. Syst. Evol. Microbiol.">
        <title>Complete genome sequence of Corynebacterium casei LMG S-19264T (=DSM 44701T), isolated from a smear-ripened cheese.</title>
        <authorList>
            <consortium name="US DOE Joint Genome Institute (JGI-PGF)"/>
            <person name="Walter F."/>
            <person name="Albersmeier A."/>
            <person name="Kalinowski J."/>
            <person name="Ruckert C."/>
        </authorList>
    </citation>
    <scope>NUCLEOTIDE SEQUENCE</scope>
    <source>
        <strain evidence="2">JCM 4646</strain>
    </source>
</reference>
<evidence type="ECO:0000313" key="3">
    <source>
        <dbReference type="Proteomes" id="UP000617734"/>
    </source>
</evidence>
<organism evidence="2 3">
    <name type="scientific">Kitasatospora indigofera</name>
    <dbReference type="NCBI Taxonomy" id="67307"/>
    <lineage>
        <taxon>Bacteria</taxon>
        <taxon>Bacillati</taxon>
        <taxon>Actinomycetota</taxon>
        <taxon>Actinomycetes</taxon>
        <taxon>Kitasatosporales</taxon>
        <taxon>Streptomycetaceae</taxon>
        <taxon>Kitasatospora</taxon>
    </lineage>
</organism>
<dbReference type="Proteomes" id="UP000617734">
    <property type="component" value="Unassembled WGS sequence"/>
</dbReference>
<keyword evidence="3" id="KW-1185">Reference proteome</keyword>
<comment type="caution">
    <text evidence="2">The sequence shown here is derived from an EMBL/GenBank/DDBJ whole genome shotgun (WGS) entry which is preliminary data.</text>
</comment>
<keyword evidence="1" id="KW-1133">Transmembrane helix</keyword>
<accession>A0A919GIB6</accession>
<protein>
    <submittedName>
        <fullName evidence="2">Uncharacterized protein</fullName>
    </submittedName>
</protein>
<evidence type="ECO:0000313" key="2">
    <source>
        <dbReference type="EMBL" id="GHH84483.1"/>
    </source>
</evidence>
<dbReference type="AlphaFoldDB" id="A0A919GIB6"/>
<dbReference type="EMBL" id="BNBO01000074">
    <property type="protein sequence ID" value="GHH84483.1"/>
    <property type="molecule type" value="Genomic_DNA"/>
</dbReference>
<reference evidence="2" key="2">
    <citation type="submission" date="2020-09" db="EMBL/GenBank/DDBJ databases">
        <authorList>
            <person name="Sun Q."/>
            <person name="Ohkuma M."/>
        </authorList>
    </citation>
    <scope>NUCLEOTIDE SEQUENCE</scope>
    <source>
        <strain evidence="2">JCM 4646</strain>
    </source>
</reference>
<evidence type="ECO:0000256" key="1">
    <source>
        <dbReference type="SAM" id="Phobius"/>
    </source>
</evidence>
<feature type="transmembrane region" description="Helical" evidence="1">
    <location>
        <begin position="65"/>
        <end position="89"/>
    </location>
</feature>
<proteinExistence type="predicted"/>
<keyword evidence="1" id="KW-0472">Membrane</keyword>
<keyword evidence="1" id="KW-0812">Transmembrane</keyword>
<gene>
    <name evidence="2" type="ORF">GCM10018781_73820</name>
</gene>
<feature type="transmembrane region" description="Helical" evidence="1">
    <location>
        <begin position="37"/>
        <end position="59"/>
    </location>
</feature>
<dbReference type="RefSeq" id="WP_190215291.1">
    <property type="nucleotide sequence ID" value="NZ_BNBO01000074.1"/>
</dbReference>
<dbReference type="GeneID" id="95357622"/>
<sequence length="215" mass="23008">MHRVRVDRSHPDVVDVVLREGAGPLVFAARRWPGEALGSLVAGAVFGTPAYVVMALAFMPGPGPLWAAVGIAAVLGLLVNTLVIVYGAFRDVTRLRFSPAAAPDTLTVVRSARTDRPRPLADVRQIWIEHSVVESYVRGRKPASVKITLYVLLRNGHRVRPAALPPWTTDTTALHQELERILAPAGVQVDLVVQRRVQSPPWLGVSGGGSTGGGA</sequence>
<name>A0A919GIB6_9ACTN</name>